<dbReference type="PROSITE" id="PS50893">
    <property type="entry name" value="ABC_TRANSPORTER_2"/>
    <property type="match status" value="1"/>
</dbReference>
<keyword evidence="24" id="KW-0496">Mitochondrion</keyword>
<comment type="subcellular location">
    <subcellularLocation>
        <location evidence="8">Cell membrane</location>
        <topology evidence="8">Multi-pass membrane protein</topology>
    </subcellularLocation>
    <subcellularLocation>
        <location evidence="1">Early endosome membrane</location>
    </subcellularLocation>
    <subcellularLocation>
        <location evidence="6">Endoplasmic reticulum membrane</location>
        <topology evidence="6">Multi-pass membrane protein</topology>
    </subcellularLocation>
    <subcellularLocation>
        <location evidence="3">Endosome membrane</location>
        <topology evidence="3">Multi-pass membrane protein</topology>
    </subcellularLocation>
    <subcellularLocation>
        <location evidence="2">Endosome</location>
        <location evidence="2">Multivesicular body membrane</location>
    </subcellularLocation>
    <subcellularLocation>
        <location evidence="9">Golgi apparatus membrane</location>
        <topology evidence="9">Multi-pass membrane protein</topology>
    </subcellularLocation>
    <subcellularLocation>
        <location evidence="5">Late endosome membrane</location>
    </subcellularLocation>
    <subcellularLocation>
        <location evidence="10">Lysosome membrane</location>
    </subcellularLocation>
    <subcellularLocation>
        <location evidence="28">Melanosome membrane</location>
    </subcellularLocation>
    <subcellularLocation>
        <location evidence="4">Mitochondrion outer membrane</location>
        <topology evidence="4">Multi-pass membrane protein</topology>
    </subcellularLocation>
    <subcellularLocation>
        <location evidence="7">Secreted</location>
        <location evidence="7">Extracellular exosome</location>
    </subcellularLocation>
</comment>
<evidence type="ECO:0000256" key="4">
    <source>
        <dbReference type="ARBA" id="ARBA00004374"/>
    </source>
</evidence>
<keyword evidence="12" id="KW-0813">Transport</keyword>
<feature type="transmembrane region" description="Helical" evidence="41">
    <location>
        <begin position="296"/>
        <end position="312"/>
    </location>
</feature>
<feature type="domain" description="ABC transporter" evidence="42">
    <location>
        <begin position="586"/>
        <end position="820"/>
    </location>
</feature>
<evidence type="ECO:0000256" key="26">
    <source>
        <dbReference type="ARBA" id="ARBA00023157"/>
    </source>
</evidence>
<evidence type="ECO:0000259" key="42">
    <source>
        <dbReference type="PROSITE" id="PS50893"/>
    </source>
</evidence>
<dbReference type="InterPro" id="IPR039421">
    <property type="entry name" value="Type_1_exporter"/>
</dbReference>
<feature type="transmembrane region" description="Helical" evidence="41">
    <location>
        <begin position="131"/>
        <end position="153"/>
    </location>
</feature>
<evidence type="ECO:0000256" key="31">
    <source>
        <dbReference type="ARBA" id="ARBA00024439"/>
    </source>
</evidence>
<evidence type="ECO:0000256" key="37">
    <source>
        <dbReference type="ARBA" id="ARBA00048455"/>
    </source>
</evidence>
<evidence type="ECO:0000256" key="10">
    <source>
        <dbReference type="ARBA" id="ARBA00004656"/>
    </source>
</evidence>
<evidence type="ECO:0000256" key="28">
    <source>
        <dbReference type="ARBA" id="ARBA00024320"/>
    </source>
</evidence>
<dbReference type="PROSITE" id="PS50929">
    <property type="entry name" value="ABC_TM1F"/>
    <property type="match status" value="1"/>
</dbReference>
<evidence type="ECO:0000256" key="14">
    <source>
        <dbReference type="ARBA" id="ARBA00022525"/>
    </source>
</evidence>
<feature type="transmembrane region" description="Helical" evidence="41">
    <location>
        <begin position="378"/>
        <end position="401"/>
    </location>
</feature>
<evidence type="ECO:0000256" key="6">
    <source>
        <dbReference type="ARBA" id="ARBA00004477"/>
    </source>
</evidence>
<comment type="catalytic activity">
    <reaction evidence="34">
        <text>coproporphyrinogen III(in) + ATP + H2O = coproporphyrinogen III(out) + ADP + phosphate + H(+)</text>
        <dbReference type="Rhea" id="RHEA:66680"/>
        <dbReference type="ChEBI" id="CHEBI:15377"/>
        <dbReference type="ChEBI" id="CHEBI:15378"/>
        <dbReference type="ChEBI" id="CHEBI:30616"/>
        <dbReference type="ChEBI" id="CHEBI:43474"/>
        <dbReference type="ChEBI" id="CHEBI:57309"/>
        <dbReference type="ChEBI" id="CHEBI:456216"/>
    </reaction>
    <physiologicalReaction direction="left-to-right" evidence="34">
        <dbReference type="Rhea" id="RHEA:66681"/>
    </physiologicalReaction>
</comment>
<keyword evidence="15 41" id="KW-0812">Transmembrane</keyword>
<evidence type="ECO:0000259" key="43">
    <source>
        <dbReference type="PROSITE" id="PS50929"/>
    </source>
</evidence>
<keyword evidence="16" id="KW-0547">Nucleotide-binding</keyword>
<comment type="catalytic activity">
    <reaction evidence="40">
        <text>coproporphyrin I(in) + ATP + H2O = coproporphyrin I(out) + ADP + phosphate + H(+)</text>
        <dbReference type="Rhea" id="RHEA:66768"/>
        <dbReference type="ChEBI" id="CHEBI:15377"/>
        <dbReference type="ChEBI" id="CHEBI:15378"/>
        <dbReference type="ChEBI" id="CHEBI:30616"/>
        <dbReference type="ChEBI" id="CHEBI:43474"/>
        <dbReference type="ChEBI" id="CHEBI:167478"/>
        <dbReference type="ChEBI" id="CHEBI:456216"/>
    </reaction>
    <physiologicalReaction direction="left-to-right" evidence="40">
        <dbReference type="Rhea" id="RHEA:66769"/>
    </physiologicalReaction>
</comment>
<name>A0ABM1SAD4_LIMPO</name>
<comment type="catalytic activity">
    <reaction evidence="39">
        <text>coproporphyrin III(in) + ATP + H2O = coproporphyrin III(out) + ADP + phosphate + H(+)</text>
        <dbReference type="Rhea" id="RHEA:66664"/>
        <dbReference type="ChEBI" id="CHEBI:15377"/>
        <dbReference type="ChEBI" id="CHEBI:15378"/>
        <dbReference type="ChEBI" id="CHEBI:30616"/>
        <dbReference type="ChEBI" id="CHEBI:43474"/>
        <dbReference type="ChEBI" id="CHEBI:131725"/>
        <dbReference type="ChEBI" id="CHEBI:456216"/>
    </reaction>
    <physiologicalReaction direction="left-to-right" evidence="39">
        <dbReference type="Rhea" id="RHEA:66665"/>
    </physiologicalReaction>
</comment>
<dbReference type="PANTHER" id="PTHR24221:SF654">
    <property type="entry name" value="ATP-BINDING CASSETTE SUB-FAMILY B MEMBER 6"/>
    <property type="match status" value="1"/>
</dbReference>
<comment type="catalytic activity">
    <reaction evidence="33">
        <text>heme b(in) + ATP + H2O = heme b(out) + ADP + phosphate + H(+)</text>
        <dbReference type="Rhea" id="RHEA:19261"/>
        <dbReference type="ChEBI" id="CHEBI:15377"/>
        <dbReference type="ChEBI" id="CHEBI:15378"/>
        <dbReference type="ChEBI" id="CHEBI:30616"/>
        <dbReference type="ChEBI" id="CHEBI:43474"/>
        <dbReference type="ChEBI" id="CHEBI:60344"/>
        <dbReference type="ChEBI" id="CHEBI:456216"/>
        <dbReference type="EC" id="7.6.2.5"/>
    </reaction>
    <physiologicalReaction direction="left-to-right" evidence="33">
        <dbReference type="Rhea" id="RHEA:19262"/>
    </physiologicalReaction>
</comment>
<comment type="similarity">
    <text evidence="29">Belongs to the ABC transporter superfamily. ABCB family. Heavy Metal importer (TC 3.A.1.210) subfamily.</text>
</comment>
<evidence type="ECO:0000256" key="18">
    <source>
        <dbReference type="ARBA" id="ARBA00022787"/>
    </source>
</evidence>
<dbReference type="Gene3D" id="3.40.50.300">
    <property type="entry name" value="P-loop containing nucleotide triphosphate hydrolases"/>
    <property type="match status" value="1"/>
</dbReference>
<evidence type="ECO:0000256" key="27">
    <source>
        <dbReference type="ARBA" id="ARBA00023228"/>
    </source>
</evidence>
<evidence type="ECO:0000256" key="2">
    <source>
        <dbReference type="ARBA" id="ARBA00004333"/>
    </source>
</evidence>
<comment type="catalytic activity">
    <reaction evidence="37">
        <text>pheophorbide a(in) + ATP + H2O = pheophorbide a(out) + ADP + phosphate + H(+)</text>
        <dbReference type="Rhea" id="RHEA:61360"/>
        <dbReference type="ChEBI" id="CHEBI:15377"/>
        <dbReference type="ChEBI" id="CHEBI:15378"/>
        <dbReference type="ChEBI" id="CHEBI:30616"/>
        <dbReference type="ChEBI" id="CHEBI:43474"/>
        <dbReference type="ChEBI" id="CHEBI:58687"/>
        <dbReference type="ChEBI" id="CHEBI:456216"/>
    </reaction>
    <physiologicalReaction direction="left-to-right" evidence="37">
        <dbReference type="Rhea" id="RHEA:61361"/>
    </physiologicalReaction>
</comment>
<evidence type="ECO:0000256" key="22">
    <source>
        <dbReference type="ARBA" id="ARBA00022989"/>
    </source>
</evidence>
<feature type="transmembrane region" description="Helical" evidence="41">
    <location>
        <begin position="173"/>
        <end position="191"/>
    </location>
</feature>
<keyword evidence="25 41" id="KW-0472">Membrane</keyword>
<dbReference type="Proteomes" id="UP000694941">
    <property type="component" value="Unplaced"/>
</dbReference>
<evidence type="ECO:0000256" key="7">
    <source>
        <dbReference type="ARBA" id="ARBA00004550"/>
    </source>
</evidence>
<evidence type="ECO:0000313" key="47">
    <source>
        <dbReference type="RefSeq" id="XP_022240589.1"/>
    </source>
</evidence>
<dbReference type="InterPro" id="IPR036640">
    <property type="entry name" value="ABC1_TM_sf"/>
</dbReference>
<keyword evidence="21" id="KW-1278">Translocase</keyword>
<dbReference type="CDD" id="cd18581">
    <property type="entry name" value="ABC_6TM_ABCB6"/>
    <property type="match status" value="1"/>
</dbReference>
<evidence type="ECO:0000313" key="46">
    <source>
        <dbReference type="RefSeq" id="XP_022240588.1"/>
    </source>
</evidence>
<keyword evidence="17" id="KW-0967">Endosome</keyword>
<evidence type="ECO:0000256" key="30">
    <source>
        <dbReference type="ARBA" id="ARBA00024385"/>
    </source>
</evidence>
<feature type="transmembrane region" description="Helical" evidence="41">
    <location>
        <begin position="498"/>
        <end position="516"/>
    </location>
</feature>
<evidence type="ECO:0000256" key="24">
    <source>
        <dbReference type="ARBA" id="ARBA00023128"/>
    </source>
</evidence>
<dbReference type="PROSITE" id="PS00211">
    <property type="entry name" value="ABC_TRANSPORTER_1"/>
    <property type="match status" value="1"/>
</dbReference>
<evidence type="ECO:0000256" key="5">
    <source>
        <dbReference type="ARBA" id="ARBA00004414"/>
    </source>
</evidence>
<evidence type="ECO:0000256" key="3">
    <source>
        <dbReference type="ARBA" id="ARBA00004337"/>
    </source>
</evidence>
<keyword evidence="13" id="KW-1003">Cell membrane</keyword>
<evidence type="ECO:0000256" key="15">
    <source>
        <dbReference type="ARBA" id="ARBA00022692"/>
    </source>
</evidence>
<evidence type="ECO:0000256" key="12">
    <source>
        <dbReference type="ARBA" id="ARBA00022448"/>
    </source>
</evidence>
<evidence type="ECO:0000256" key="34">
    <source>
        <dbReference type="ARBA" id="ARBA00047753"/>
    </source>
</evidence>
<evidence type="ECO:0000256" key="9">
    <source>
        <dbReference type="ARBA" id="ARBA00004653"/>
    </source>
</evidence>
<comment type="catalytic activity">
    <reaction evidence="36">
        <text>protoporphyrin IX(in) + ATP + H2O = protoporphyrin IX(out) + ADP + phosphate + H(+)</text>
        <dbReference type="Rhea" id="RHEA:61336"/>
        <dbReference type="ChEBI" id="CHEBI:15377"/>
        <dbReference type="ChEBI" id="CHEBI:15378"/>
        <dbReference type="ChEBI" id="CHEBI:30616"/>
        <dbReference type="ChEBI" id="CHEBI:43474"/>
        <dbReference type="ChEBI" id="CHEBI:57306"/>
        <dbReference type="ChEBI" id="CHEBI:456216"/>
    </reaction>
    <physiologicalReaction direction="left-to-right" evidence="36">
        <dbReference type="Rhea" id="RHEA:61337"/>
    </physiologicalReaction>
</comment>
<comment type="catalytic activity">
    <reaction evidence="35">
        <text>uroporphyrin I(in) + ATP + H2O = uroporphyrin I(out) + ADP + phosphate + H(+)</text>
        <dbReference type="Rhea" id="RHEA:66772"/>
        <dbReference type="ChEBI" id="CHEBI:15377"/>
        <dbReference type="ChEBI" id="CHEBI:15378"/>
        <dbReference type="ChEBI" id="CHEBI:30616"/>
        <dbReference type="ChEBI" id="CHEBI:43474"/>
        <dbReference type="ChEBI" id="CHEBI:167480"/>
        <dbReference type="ChEBI" id="CHEBI:456216"/>
    </reaction>
    <physiologicalReaction direction="left-to-right" evidence="35">
        <dbReference type="Rhea" id="RHEA:66773"/>
    </physiologicalReaction>
</comment>
<gene>
    <name evidence="45 46 47" type="primary">LOC106458617</name>
</gene>
<protein>
    <recommendedName>
        <fullName evidence="31">ATP-binding cassette sub-family B member 6</fullName>
        <ecNumber evidence="30">7.6.2.5</ecNumber>
    </recommendedName>
    <alternativeName>
        <fullName evidence="32">ABC-type heme transporter ABCB6</fullName>
    </alternativeName>
</protein>
<evidence type="ECO:0000256" key="1">
    <source>
        <dbReference type="ARBA" id="ARBA00004146"/>
    </source>
</evidence>
<dbReference type="EC" id="7.6.2.5" evidence="30"/>
<dbReference type="SUPFAM" id="SSF52540">
    <property type="entry name" value="P-loop containing nucleoside triphosphate hydrolases"/>
    <property type="match status" value="1"/>
</dbReference>
<dbReference type="Pfam" id="PF00005">
    <property type="entry name" value="ABC_tran"/>
    <property type="match status" value="1"/>
</dbReference>
<feature type="transmembrane region" description="Helical" evidence="41">
    <location>
        <begin position="95"/>
        <end position="119"/>
    </location>
</feature>
<evidence type="ECO:0000256" key="13">
    <source>
        <dbReference type="ARBA" id="ARBA00022475"/>
    </source>
</evidence>
<dbReference type="Gene3D" id="1.20.1560.10">
    <property type="entry name" value="ABC transporter type 1, transmembrane domain"/>
    <property type="match status" value="1"/>
</dbReference>
<evidence type="ECO:0000256" key="41">
    <source>
        <dbReference type="SAM" id="Phobius"/>
    </source>
</evidence>
<evidence type="ECO:0000256" key="16">
    <source>
        <dbReference type="ARBA" id="ARBA00022741"/>
    </source>
</evidence>
<organism evidence="44 47">
    <name type="scientific">Limulus polyphemus</name>
    <name type="common">Atlantic horseshoe crab</name>
    <dbReference type="NCBI Taxonomy" id="6850"/>
    <lineage>
        <taxon>Eukaryota</taxon>
        <taxon>Metazoa</taxon>
        <taxon>Ecdysozoa</taxon>
        <taxon>Arthropoda</taxon>
        <taxon>Chelicerata</taxon>
        <taxon>Merostomata</taxon>
        <taxon>Xiphosura</taxon>
        <taxon>Limulidae</taxon>
        <taxon>Limulus</taxon>
    </lineage>
</organism>
<dbReference type="RefSeq" id="XP_022240589.1">
    <property type="nucleotide sequence ID" value="XM_022384881.1"/>
</dbReference>
<feature type="transmembrane region" description="Helical" evidence="41">
    <location>
        <begin position="67"/>
        <end position="89"/>
    </location>
</feature>
<feature type="transmembrane region" description="Helical" evidence="41">
    <location>
        <begin position="257"/>
        <end position="276"/>
    </location>
</feature>
<evidence type="ECO:0000256" key="36">
    <source>
        <dbReference type="ARBA" id="ARBA00048309"/>
    </source>
</evidence>
<evidence type="ECO:0000256" key="20">
    <source>
        <dbReference type="ARBA" id="ARBA00022840"/>
    </source>
</evidence>
<comment type="catalytic activity">
    <reaction evidence="38">
        <text>uroporphyrin III(in) + ATP + H2O = uroporphyrin III(out) + ADP + phosphate + H(+)</text>
        <dbReference type="Rhea" id="RHEA:66776"/>
        <dbReference type="ChEBI" id="CHEBI:15377"/>
        <dbReference type="ChEBI" id="CHEBI:15378"/>
        <dbReference type="ChEBI" id="CHEBI:30616"/>
        <dbReference type="ChEBI" id="CHEBI:43474"/>
        <dbReference type="ChEBI" id="CHEBI:167479"/>
        <dbReference type="ChEBI" id="CHEBI:456216"/>
    </reaction>
    <physiologicalReaction direction="left-to-right" evidence="38">
        <dbReference type="Rhea" id="RHEA:66777"/>
    </physiologicalReaction>
</comment>
<dbReference type="InterPro" id="IPR003593">
    <property type="entry name" value="AAA+_ATPase"/>
</dbReference>
<dbReference type="InterPro" id="IPR017871">
    <property type="entry name" value="ABC_transporter-like_CS"/>
</dbReference>
<dbReference type="RefSeq" id="XP_013773595.1">
    <property type="nucleotide sequence ID" value="XM_013918141.2"/>
</dbReference>
<evidence type="ECO:0000256" key="29">
    <source>
        <dbReference type="ARBA" id="ARBA00024363"/>
    </source>
</evidence>
<accession>A0ABM1SAD4</accession>
<dbReference type="Pfam" id="PF00664">
    <property type="entry name" value="ABC_membrane"/>
    <property type="match status" value="1"/>
</dbReference>
<feature type="transmembrane region" description="Helical" evidence="41">
    <location>
        <begin position="528"/>
        <end position="550"/>
    </location>
</feature>
<evidence type="ECO:0000256" key="19">
    <source>
        <dbReference type="ARBA" id="ARBA00022824"/>
    </source>
</evidence>
<evidence type="ECO:0000256" key="23">
    <source>
        <dbReference type="ARBA" id="ARBA00023034"/>
    </source>
</evidence>
<comment type="subunit">
    <text evidence="11">Homodimer.</text>
</comment>
<evidence type="ECO:0000256" key="8">
    <source>
        <dbReference type="ARBA" id="ARBA00004651"/>
    </source>
</evidence>
<evidence type="ECO:0000256" key="11">
    <source>
        <dbReference type="ARBA" id="ARBA00011738"/>
    </source>
</evidence>
<evidence type="ECO:0000256" key="32">
    <source>
        <dbReference type="ARBA" id="ARBA00031413"/>
    </source>
</evidence>
<dbReference type="InterPro" id="IPR003439">
    <property type="entry name" value="ABC_transporter-like_ATP-bd"/>
</dbReference>
<dbReference type="InterPro" id="IPR011527">
    <property type="entry name" value="ABC1_TM_dom"/>
</dbReference>
<evidence type="ECO:0000256" key="21">
    <source>
        <dbReference type="ARBA" id="ARBA00022967"/>
    </source>
</evidence>
<evidence type="ECO:0000256" key="35">
    <source>
        <dbReference type="ARBA" id="ARBA00047789"/>
    </source>
</evidence>
<dbReference type="InterPro" id="IPR027417">
    <property type="entry name" value="P-loop_NTPase"/>
</dbReference>
<dbReference type="SMART" id="SM00382">
    <property type="entry name" value="AAA"/>
    <property type="match status" value="1"/>
</dbReference>
<feature type="transmembrane region" description="Helical" evidence="41">
    <location>
        <begin position="27"/>
        <end position="47"/>
    </location>
</feature>
<dbReference type="InterPro" id="IPR032410">
    <property type="entry name" value="ABCB6_N"/>
</dbReference>
<keyword evidence="26" id="KW-1015">Disulfide bond</keyword>
<dbReference type="GeneID" id="106458617"/>
<dbReference type="CDD" id="cd03253">
    <property type="entry name" value="ABCC_ATM1_transporter"/>
    <property type="match status" value="1"/>
</dbReference>
<feature type="domain" description="ABC transmembrane type-1" evidence="43">
    <location>
        <begin position="260"/>
        <end position="552"/>
    </location>
</feature>
<evidence type="ECO:0000256" key="39">
    <source>
        <dbReference type="ARBA" id="ARBA00048636"/>
    </source>
</evidence>
<evidence type="ECO:0000256" key="25">
    <source>
        <dbReference type="ARBA" id="ARBA00023136"/>
    </source>
</evidence>
<keyword evidence="44" id="KW-1185">Reference proteome</keyword>
<dbReference type="RefSeq" id="XP_022240588.1">
    <property type="nucleotide sequence ID" value="XM_022384880.1"/>
</dbReference>
<evidence type="ECO:0000256" key="17">
    <source>
        <dbReference type="ARBA" id="ARBA00022753"/>
    </source>
</evidence>
<evidence type="ECO:0000256" key="33">
    <source>
        <dbReference type="ARBA" id="ARBA00047649"/>
    </source>
</evidence>
<dbReference type="PANTHER" id="PTHR24221">
    <property type="entry name" value="ATP-BINDING CASSETTE SUB-FAMILY B"/>
    <property type="match status" value="1"/>
</dbReference>
<keyword evidence="14" id="KW-0964">Secreted</keyword>
<dbReference type="SUPFAM" id="SSF90123">
    <property type="entry name" value="ABC transporter transmembrane region"/>
    <property type="match status" value="1"/>
</dbReference>
<evidence type="ECO:0000313" key="45">
    <source>
        <dbReference type="RefSeq" id="XP_013773595.1"/>
    </source>
</evidence>
<reference evidence="45 46" key="1">
    <citation type="submission" date="2025-05" db="UniProtKB">
        <authorList>
            <consortium name="RefSeq"/>
        </authorList>
    </citation>
    <scope>IDENTIFICATION</scope>
    <source>
        <tissue evidence="45 46">Muscle</tissue>
    </source>
</reference>
<evidence type="ECO:0000313" key="44">
    <source>
        <dbReference type="Proteomes" id="UP000694941"/>
    </source>
</evidence>
<dbReference type="Pfam" id="PF16185">
    <property type="entry name" value="MTABC_N"/>
    <property type="match status" value="1"/>
</dbReference>
<proteinExistence type="inferred from homology"/>
<keyword evidence="19" id="KW-0256">Endoplasmic reticulum</keyword>
<feature type="transmembrane region" description="Helical" evidence="41">
    <location>
        <begin position="407"/>
        <end position="429"/>
    </location>
</feature>
<keyword evidence="20" id="KW-0067">ATP-binding</keyword>
<evidence type="ECO:0000256" key="38">
    <source>
        <dbReference type="ARBA" id="ARBA00048510"/>
    </source>
</evidence>
<evidence type="ECO:0000256" key="40">
    <source>
        <dbReference type="ARBA" id="ARBA00049398"/>
    </source>
</evidence>
<keyword evidence="23" id="KW-0333">Golgi apparatus</keyword>
<keyword evidence="18" id="KW-1000">Mitochondrion outer membrane</keyword>
<keyword evidence="22 41" id="KW-1133">Transmembrane helix</keyword>
<keyword evidence="27" id="KW-0458">Lysosome</keyword>
<sequence length="838" mass="96181">MHFCPQNITLTEVWVNHGLSHCFVDTFGNSGLFLFISIAGTVQYFIYKKYSTPLDDRLLPKSNLLKLQIFLSFFIPLLNIVHFGLQATVVGDKQIYGHMVLAFILMSVMWPTSVLLIFLERRRALPSIPTWGHGWVLLTFWTLNFIIENLAFLNLKNEDWWFDLSSISDKFEFSLFVLRYICCMLVFVLGLKAPGIPTSQDYYLYNRIHLNQEQSEPLLEEGLTQSSQQRSTFSNLWQKSRKLAPFIWPKKSFRLQIRVIMCFTLLVLGRISNVYVPIFNKKIVNSLSLQPGETTISYRWDFVLIYIAFWFLQGQGNNSFINNIRSFLWIRVQQYTVKEIQVELYAHLHSLSLRWHLGRKTGEVLKIMDRGTSSVTSLLSYMLFNILPTVADIIIAIIYFITAFNAWFGLIMFLTMGVYLTVTIILTEWRTKFRRDMNMLENVAQAKGVDALLNFETVKYYNAEDYEVDNYRNAVENYQVEEWKSSASLSLLNTSQNMVITLGVMTGALLCAHMVVSGQGLTVGDYVLFSTYILQLYTPLNYFGTYYRLIQKAFIDMENMFDLLDEDREVKDEVNAPSLRVIKGDIEFKDVCFHYTAERPILKNISFIVPQGKTVALVGPSGSGKTTIIRLLFRFYDICSGEITIDGQNIAKVTQKSLRKHIGVVPQDTVLFNSDIRYNIRYGRVSATDEEVEAAAKGSDIHSRILDFPDGYKTVVGERGLKLSGGEKQRVAIARTLLKAPEIVLLDEATSALDTKTERHIQDSLTKVCTNKTTIIVAHRLSTIIHADEILVIREGEIIERGRHEELLKLNGSYSEMWHQQIQKRGHTSESDNSTLET</sequence>